<accession>A0A1H3XF11</accession>
<dbReference type="Gene3D" id="3.20.20.140">
    <property type="entry name" value="Metal-dependent hydrolases"/>
    <property type="match status" value="1"/>
</dbReference>
<keyword evidence="1" id="KW-0732">Signal</keyword>
<evidence type="ECO:0000313" key="3">
    <source>
        <dbReference type="EMBL" id="SDZ97531.1"/>
    </source>
</evidence>
<dbReference type="PANTHER" id="PTHR43135">
    <property type="entry name" value="ALPHA-D-RIBOSE 1-METHYLPHOSPHONATE 5-TRIPHOSPHATE DIPHOSPHATASE"/>
    <property type="match status" value="1"/>
</dbReference>
<evidence type="ECO:0000256" key="1">
    <source>
        <dbReference type="SAM" id="SignalP"/>
    </source>
</evidence>
<dbReference type="EMBL" id="FNQF01000002">
    <property type="protein sequence ID" value="SDZ97531.1"/>
    <property type="molecule type" value="Genomic_DNA"/>
</dbReference>
<sequence>MKSIKQFIYLVFAVMFSYSYAQQTPASPQKEAISIKGATAYIGNGNQIENSIIVFENGKITYVGTDQSQAKGKVINAEGKNVYPGFIAPNSTLGLVEVDAVRASDDERELGKMLPHVRSIIAYNTESKLVESMRPNGVLMGQITPRGGRISGTSSIVQFDAWNWEDAIIKENDAVHVNWPSGFSRSGNWYDADRRYEQNKDYQKEVDELKTYFKSASVYKETSQEIDLAKRAMQGVFDGNKNLFIHVNGEKEIRDVISFQKEINFNNLTIVGGYQAHQLADELKEAGISVLIQRVHSVPNFEDDDYDLPYKLPKILHEAGVLVALEGSGDMERQNSRNLPFYAGTAVAYGLDKNEALKMITLNTAKILGIDDQVGSLEVGKDATLFISEGDALEMRGNKLMKAFIQGRDISLESHQTELYKRYSEKYENE</sequence>
<evidence type="ECO:0000259" key="2">
    <source>
        <dbReference type="Pfam" id="PF01979"/>
    </source>
</evidence>
<dbReference type="RefSeq" id="WP_093239680.1">
    <property type="nucleotide sequence ID" value="NZ_FNQF01000002.1"/>
</dbReference>
<dbReference type="Pfam" id="PF01979">
    <property type="entry name" value="Amidohydro_1"/>
    <property type="match status" value="1"/>
</dbReference>
<dbReference type="AlphaFoldDB" id="A0A1H3XF11"/>
<organism evidence="3 4">
    <name type="scientific">Psychroflexus halocasei</name>
    <dbReference type="NCBI Taxonomy" id="908615"/>
    <lineage>
        <taxon>Bacteria</taxon>
        <taxon>Pseudomonadati</taxon>
        <taxon>Bacteroidota</taxon>
        <taxon>Flavobacteriia</taxon>
        <taxon>Flavobacteriales</taxon>
        <taxon>Flavobacteriaceae</taxon>
        <taxon>Psychroflexus</taxon>
    </lineage>
</organism>
<dbReference type="PANTHER" id="PTHR43135:SF3">
    <property type="entry name" value="ALPHA-D-RIBOSE 1-METHYLPHOSPHONATE 5-TRIPHOSPHATE DIPHOSPHATASE"/>
    <property type="match status" value="1"/>
</dbReference>
<dbReference type="GO" id="GO:0016810">
    <property type="term" value="F:hydrolase activity, acting on carbon-nitrogen (but not peptide) bonds"/>
    <property type="evidence" value="ECO:0007669"/>
    <property type="project" value="InterPro"/>
</dbReference>
<dbReference type="InterPro" id="IPR011059">
    <property type="entry name" value="Metal-dep_hydrolase_composite"/>
</dbReference>
<dbReference type="InterPro" id="IPR051781">
    <property type="entry name" value="Metallo-dep_Hydrolase"/>
</dbReference>
<proteinExistence type="predicted"/>
<dbReference type="STRING" id="908615.SAMN05421540_102333"/>
<keyword evidence="4" id="KW-1185">Reference proteome</keyword>
<dbReference type="InterPro" id="IPR032466">
    <property type="entry name" value="Metal_Hydrolase"/>
</dbReference>
<feature type="signal peptide" evidence="1">
    <location>
        <begin position="1"/>
        <end position="21"/>
    </location>
</feature>
<name>A0A1H3XF11_9FLAO</name>
<protein>
    <submittedName>
        <fullName evidence="3">Imidazolonepropionase</fullName>
    </submittedName>
</protein>
<feature type="chain" id="PRO_5011610271" evidence="1">
    <location>
        <begin position="22"/>
        <end position="430"/>
    </location>
</feature>
<dbReference type="Proteomes" id="UP000198820">
    <property type="component" value="Unassembled WGS sequence"/>
</dbReference>
<feature type="domain" description="Amidohydrolase-related" evidence="2">
    <location>
        <begin position="346"/>
        <end position="390"/>
    </location>
</feature>
<dbReference type="SUPFAM" id="SSF51556">
    <property type="entry name" value="Metallo-dependent hydrolases"/>
    <property type="match status" value="1"/>
</dbReference>
<gene>
    <name evidence="3" type="ORF">SAMN05421540_102333</name>
</gene>
<dbReference type="InterPro" id="IPR006680">
    <property type="entry name" value="Amidohydro-rel"/>
</dbReference>
<evidence type="ECO:0000313" key="4">
    <source>
        <dbReference type="Proteomes" id="UP000198820"/>
    </source>
</evidence>
<dbReference type="SUPFAM" id="SSF51338">
    <property type="entry name" value="Composite domain of metallo-dependent hydrolases"/>
    <property type="match status" value="1"/>
</dbReference>
<reference evidence="3 4" key="1">
    <citation type="submission" date="2016-10" db="EMBL/GenBank/DDBJ databases">
        <authorList>
            <person name="de Groot N.N."/>
        </authorList>
    </citation>
    <scope>NUCLEOTIDE SEQUENCE [LARGE SCALE GENOMIC DNA]</scope>
    <source>
        <strain evidence="3 4">DSM 23581</strain>
    </source>
</reference>